<keyword evidence="3" id="KW-1185">Reference proteome</keyword>
<dbReference type="STRING" id="593907.Celgi_1254"/>
<protein>
    <recommendedName>
        <fullName evidence="4">ABC3 transporter permease protein domain-containing protein</fullName>
    </recommendedName>
</protein>
<keyword evidence="1" id="KW-0812">Transmembrane</keyword>
<feature type="transmembrane region" description="Helical" evidence="1">
    <location>
        <begin position="284"/>
        <end position="304"/>
    </location>
</feature>
<feature type="transmembrane region" description="Helical" evidence="1">
    <location>
        <begin position="383"/>
        <end position="406"/>
    </location>
</feature>
<evidence type="ECO:0008006" key="4">
    <source>
        <dbReference type="Google" id="ProtNLM"/>
    </source>
</evidence>
<dbReference type="RefSeq" id="WP_013883292.1">
    <property type="nucleotide sequence ID" value="NC_015671.1"/>
</dbReference>
<dbReference type="KEGG" id="cga:Celgi_1254"/>
<feature type="transmembrane region" description="Helical" evidence="1">
    <location>
        <begin position="159"/>
        <end position="182"/>
    </location>
</feature>
<dbReference type="HOGENOM" id="CLU_019122_1_1_11"/>
<proteinExistence type="predicted"/>
<organism evidence="2 3">
    <name type="scientific">Cellulomonas gilvus (strain ATCC 13127 / NRRL B-14078)</name>
    <name type="common">Cellvibrio gilvus</name>
    <dbReference type="NCBI Taxonomy" id="593907"/>
    <lineage>
        <taxon>Bacteria</taxon>
        <taxon>Bacillati</taxon>
        <taxon>Actinomycetota</taxon>
        <taxon>Actinomycetes</taxon>
        <taxon>Micrococcales</taxon>
        <taxon>Cellulomonadaceae</taxon>
        <taxon>Cellulomonas</taxon>
    </lineage>
</organism>
<feature type="transmembrane region" description="Helical" evidence="1">
    <location>
        <begin position="231"/>
        <end position="255"/>
    </location>
</feature>
<feature type="transmembrane region" description="Helical" evidence="1">
    <location>
        <begin position="113"/>
        <end position="139"/>
    </location>
</feature>
<evidence type="ECO:0000313" key="3">
    <source>
        <dbReference type="Proteomes" id="UP000000485"/>
    </source>
</evidence>
<dbReference type="EMBL" id="CP002665">
    <property type="protein sequence ID" value="AEI11773.1"/>
    <property type="molecule type" value="Genomic_DNA"/>
</dbReference>
<accession>F8A2B6</accession>
<feature type="transmembrane region" description="Helical" evidence="1">
    <location>
        <begin position="206"/>
        <end position="225"/>
    </location>
</feature>
<sequence length="454" mass="45410">MSSLLVLAPRLLVAPGRDGRTPTVLTVAASGLVTATAAGALATALAFAGRAAHPASSLQQDLGGAYALLACVALLALALPLVTVVRGAARLAVVHREERISTLRLLGATPREVTALVVVETAGQAALGGVLGAASYGALLPLGAAVPFQGASLSVRELWVGPGVLAAVVVSVCAAAAVLAAVESRRAGRPRPGPAYRPAPRRYRPARAAVALGAALGTFVVTTFLELFAAAAIAALLGCLLLASVAFDAVGPWLLAARARRGARRAPGLPQLLAARRLLDDPHAAWAAVRGVATASFVVGAVVGVPAVATQDGEAHARVLTADLLTGALLALGATFVLAAGSAAVTQAVEVLERRRELVLADRAGVPAAALDAARRRAVLGPLLQASAVSTLLALVLLAPFFGTAALTRPGALVAIGGVVAGGAVLVAAATWTTRPLLRRVLAQDARPAVGGHR</sequence>
<reference evidence="3" key="1">
    <citation type="submission" date="2011-04" db="EMBL/GenBank/DDBJ databases">
        <title>Complete sequence of Cellvibrio gilvus ATCC 13127.</title>
        <authorList>
            <person name="Lucas S."/>
            <person name="Han J."/>
            <person name="Lapidus A."/>
            <person name="Cheng J.-F."/>
            <person name="Goodwin L."/>
            <person name="Pitluck S."/>
            <person name="Peters L."/>
            <person name="Munk A."/>
            <person name="Detter J.C."/>
            <person name="Han C."/>
            <person name="Tapia R."/>
            <person name="Land M."/>
            <person name="Hauser L."/>
            <person name="Kyrpides N."/>
            <person name="Ivanova N."/>
            <person name="Ovchinnikova G."/>
            <person name="Pagani I."/>
            <person name="Mead D."/>
            <person name="Brumm P."/>
            <person name="Woyke T."/>
        </authorList>
    </citation>
    <scope>NUCLEOTIDE SEQUENCE [LARGE SCALE GENOMIC DNA]</scope>
    <source>
        <strain evidence="3">ATCC 13127 / NRRL B-14078</strain>
    </source>
</reference>
<evidence type="ECO:0000256" key="1">
    <source>
        <dbReference type="SAM" id="Phobius"/>
    </source>
</evidence>
<dbReference type="Proteomes" id="UP000000485">
    <property type="component" value="Chromosome"/>
</dbReference>
<feature type="transmembrane region" description="Helical" evidence="1">
    <location>
        <begin position="412"/>
        <end position="432"/>
    </location>
</feature>
<keyword evidence="1" id="KW-0472">Membrane</keyword>
<dbReference type="OrthoDB" id="5118998at2"/>
<evidence type="ECO:0000313" key="2">
    <source>
        <dbReference type="EMBL" id="AEI11773.1"/>
    </source>
</evidence>
<dbReference type="AlphaFoldDB" id="F8A2B6"/>
<name>F8A2B6_CELGA</name>
<feature type="transmembrane region" description="Helical" evidence="1">
    <location>
        <begin position="67"/>
        <end position="93"/>
    </location>
</feature>
<keyword evidence="1" id="KW-1133">Transmembrane helix</keyword>
<feature type="transmembrane region" description="Helical" evidence="1">
    <location>
        <begin position="24"/>
        <end position="47"/>
    </location>
</feature>
<dbReference type="eggNOG" id="COG0577">
    <property type="taxonomic scope" value="Bacteria"/>
</dbReference>
<gene>
    <name evidence="2" type="ordered locus">Celgi_1254</name>
</gene>
<feature type="transmembrane region" description="Helical" evidence="1">
    <location>
        <begin position="324"/>
        <end position="346"/>
    </location>
</feature>